<reference evidence="1" key="1">
    <citation type="journal article" date="2020" name="Nature">
        <title>Giant virus diversity and host interactions through global metagenomics.</title>
        <authorList>
            <person name="Schulz F."/>
            <person name="Roux S."/>
            <person name="Paez-Espino D."/>
            <person name="Jungbluth S."/>
            <person name="Walsh D.A."/>
            <person name="Denef V.J."/>
            <person name="McMahon K.D."/>
            <person name="Konstantinidis K.T."/>
            <person name="Eloe-Fadrosh E.A."/>
            <person name="Kyrpides N.C."/>
            <person name="Woyke T."/>
        </authorList>
    </citation>
    <scope>NUCLEOTIDE SEQUENCE</scope>
    <source>
        <strain evidence="1">GVMAG-M-3300009161-30</strain>
    </source>
</reference>
<evidence type="ECO:0000313" key="1">
    <source>
        <dbReference type="EMBL" id="QHT32819.1"/>
    </source>
</evidence>
<dbReference type="AlphaFoldDB" id="A0A6C0EWZ4"/>
<protein>
    <submittedName>
        <fullName evidence="1">Uncharacterized protein</fullName>
    </submittedName>
</protein>
<dbReference type="EMBL" id="MN738949">
    <property type="protein sequence ID" value="QHT32819.1"/>
    <property type="molecule type" value="Genomic_DNA"/>
</dbReference>
<sequence length="69" mass="7711">MPVRATPVMRSNHLSTLGLPIQSNNSAIYNNCSNTLCYTYNHSYIYKPHTAYGMVGTSAAGYLARRKRL</sequence>
<organism evidence="1">
    <name type="scientific">viral metagenome</name>
    <dbReference type="NCBI Taxonomy" id="1070528"/>
    <lineage>
        <taxon>unclassified sequences</taxon>
        <taxon>metagenomes</taxon>
        <taxon>organismal metagenomes</taxon>
    </lineage>
</organism>
<accession>A0A6C0EWZ4</accession>
<proteinExistence type="predicted"/>
<name>A0A6C0EWZ4_9ZZZZ</name>